<gene>
    <name evidence="1" type="ORF">Tco_0626841</name>
</gene>
<keyword evidence="2" id="KW-1185">Reference proteome</keyword>
<reference evidence="1" key="1">
    <citation type="journal article" date="2022" name="Int. J. Mol. Sci.">
        <title>Draft Genome of Tanacetum Coccineum: Genomic Comparison of Closely Related Tanacetum-Family Plants.</title>
        <authorList>
            <person name="Yamashiro T."/>
            <person name="Shiraishi A."/>
            <person name="Nakayama K."/>
            <person name="Satake H."/>
        </authorList>
    </citation>
    <scope>NUCLEOTIDE SEQUENCE</scope>
</reference>
<accession>A0ABQ4WKS7</accession>
<dbReference type="Proteomes" id="UP001151760">
    <property type="component" value="Unassembled WGS sequence"/>
</dbReference>
<organism evidence="1 2">
    <name type="scientific">Tanacetum coccineum</name>
    <dbReference type="NCBI Taxonomy" id="301880"/>
    <lineage>
        <taxon>Eukaryota</taxon>
        <taxon>Viridiplantae</taxon>
        <taxon>Streptophyta</taxon>
        <taxon>Embryophyta</taxon>
        <taxon>Tracheophyta</taxon>
        <taxon>Spermatophyta</taxon>
        <taxon>Magnoliopsida</taxon>
        <taxon>eudicotyledons</taxon>
        <taxon>Gunneridae</taxon>
        <taxon>Pentapetalae</taxon>
        <taxon>asterids</taxon>
        <taxon>campanulids</taxon>
        <taxon>Asterales</taxon>
        <taxon>Asteraceae</taxon>
        <taxon>Asteroideae</taxon>
        <taxon>Anthemideae</taxon>
        <taxon>Anthemidinae</taxon>
        <taxon>Tanacetum</taxon>
    </lineage>
</organism>
<protein>
    <submittedName>
        <fullName evidence="1">Uncharacterized protein</fullName>
    </submittedName>
</protein>
<evidence type="ECO:0000313" key="2">
    <source>
        <dbReference type="Proteomes" id="UP001151760"/>
    </source>
</evidence>
<reference evidence="1" key="2">
    <citation type="submission" date="2022-01" db="EMBL/GenBank/DDBJ databases">
        <authorList>
            <person name="Yamashiro T."/>
            <person name="Shiraishi A."/>
            <person name="Satake H."/>
            <person name="Nakayama K."/>
        </authorList>
    </citation>
    <scope>NUCLEOTIDE SEQUENCE</scope>
</reference>
<evidence type="ECO:0000313" key="1">
    <source>
        <dbReference type="EMBL" id="GJS53479.1"/>
    </source>
</evidence>
<dbReference type="EMBL" id="BQNB010008729">
    <property type="protein sequence ID" value="GJS53479.1"/>
    <property type="molecule type" value="Genomic_DNA"/>
</dbReference>
<name>A0ABQ4WKS7_9ASTR</name>
<sequence>MQLLFIQTIVSSNKRYDLMDANKKVDFESSARKTVSKVIRLTFMLDKKMLSLTLDDFKTIFHLPQATDNNHDSFVPSPSFLDMVPFYQNELGFTMELKTSSSFKTTGLLQPWQTLCKIFSKCLTTRVTGWDQPPLQIMQIIYCFINNIHVDYAELL</sequence>
<proteinExistence type="predicted"/>
<comment type="caution">
    <text evidence="1">The sequence shown here is derived from an EMBL/GenBank/DDBJ whole genome shotgun (WGS) entry which is preliminary data.</text>
</comment>